<dbReference type="OrthoDB" id="1577640at2759"/>
<feature type="repeat" description="ANK" evidence="1">
    <location>
        <begin position="37"/>
        <end position="69"/>
    </location>
</feature>
<dbReference type="InterPro" id="IPR002110">
    <property type="entry name" value="Ankyrin_rpt"/>
</dbReference>
<dbReference type="PANTHER" id="PTHR24184">
    <property type="entry name" value="SI:CH211-189E2.2"/>
    <property type="match status" value="1"/>
</dbReference>
<dbReference type="PROSITE" id="PS50297">
    <property type="entry name" value="ANK_REP_REGION"/>
    <property type="match status" value="2"/>
</dbReference>
<sequence>MGWTALFYAAAHGRENIVSLLIQHSESEGSLASKDRSGKTALIVASAHGHYDVVQTLLRRRGNQSFATSLYINETDNSGRTALSYASERGYESIVDLLLAQSANPSIQDDGGRNPLSYATEQGSNMVVKSLLSAMAPYIESEVDGRDKDGASPFSYAVRGYKVPGEGSISSGARKNDQIWSTYHQLQSRLSVIDLLLSTGFVDINSKDNTGRTPFSHAAGATFENGDIVKTLIQISGTRDMDLDMADDDGRTPLSYAAQAQADKDYFRLKHAFEMPTPDDYTSASRKSTQHPV</sequence>
<dbReference type="SUPFAM" id="SSF48403">
    <property type="entry name" value="Ankyrin repeat"/>
    <property type="match status" value="1"/>
</dbReference>
<dbReference type="EMBL" id="ML119731">
    <property type="protein sequence ID" value="RPA77132.1"/>
    <property type="molecule type" value="Genomic_DNA"/>
</dbReference>
<evidence type="ECO:0000313" key="2">
    <source>
        <dbReference type="EMBL" id="RPA77132.1"/>
    </source>
</evidence>
<dbReference type="InterPro" id="IPR036770">
    <property type="entry name" value="Ankyrin_rpt-contain_sf"/>
</dbReference>
<dbReference type="PROSITE" id="PS50088">
    <property type="entry name" value="ANK_REPEAT"/>
    <property type="match status" value="2"/>
</dbReference>
<dbReference type="Proteomes" id="UP000275078">
    <property type="component" value="Unassembled WGS sequence"/>
</dbReference>
<dbReference type="AlphaFoldDB" id="A0A3N4HTI2"/>
<dbReference type="SMART" id="SM00248">
    <property type="entry name" value="ANK"/>
    <property type="match status" value="6"/>
</dbReference>
<reference evidence="2 3" key="1">
    <citation type="journal article" date="2018" name="Nat. Ecol. Evol.">
        <title>Pezizomycetes genomes reveal the molecular basis of ectomycorrhizal truffle lifestyle.</title>
        <authorList>
            <person name="Murat C."/>
            <person name="Payen T."/>
            <person name="Noel B."/>
            <person name="Kuo A."/>
            <person name="Morin E."/>
            <person name="Chen J."/>
            <person name="Kohler A."/>
            <person name="Krizsan K."/>
            <person name="Balestrini R."/>
            <person name="Da Silva C."/>
            <person name="Montanini B."/>
            <person name="Hainaut M."/>
            <person name="Levati E."/>
            <person name="Barry K.W."/>
            <person name="Belfiori B."/>
            <person name="Cichocki N."/>
            <person name="Clum A."/>
            <person name="Dockter R.B."/>
            <person name="Fauchery L."/>
            <person name="Guy J."/>
            <person name="Iotti M."/>
            <person name="Le Tacon F."/>
            <person name="Lindquist E.A."/>
            <person name="Lipzen A."/>
            <person name="Malagnac F."/>
            <person name="Mello A."/>
            <person name="Molinier V."/>
            <person name="Miyauchi S."/>
            <person name="Poulain J."/>
            <person name="Riccioni C."/>
            <person name="Rubini A."/>
            <person name="Sitrit Y."/>
            <person name="Splivallo R."/>
            <person name="Traeger S."/>
            <person name="Wang M."/>
            <person name="Zifcakova L."/>
            <person name="Wipf D."/>
            <person name="Zambonelli A."/>
            <person name="Paolocci F."/>
            <person name="Nowrousian M."/>
            <person name="Ottonello S."/>
            <person name="Baldrian P."/>
            <person name="Spatafora J.W."/>
            <person name="Henrissat B."/>
            <person name="Nagy L.G."/>
            <person name="Aury J.M."/>
            <person name="Wincker P."/>
            <person name="Grigoriev I.V."/>
            <person name="Bonfante P."/>
            <person name="Martin F.M."/>
        </authorList>
    </citation>
    <scope>NUCLEOTIDE SEQUENCE [LARGE SCALE GENOMIC DNA]</scope>
    <source>
        <strain evidence="2 3">RN42</strain>
    </source>
</reference>
<proteinExistence type="predicted"/>
<evidence type="ECO:0000256" key="1">
    <source>
        <dbReference type="PROSITE-ProRule" id="PRU00023"/>
    </source>
</evidence>
<evidence type="ECO:0000313" key="3">
    <source>
        <dbReference type="Proteomes" id="UP000275078"/>
    </source>
</evidence>
<dbReference type="STRING" id="1160509.A0A3N4HTI2"/>
<accession>A0A3N4HTI2</accession>
<keyword evidence="3" id="KW-1185">Reference proteome</keyword>
<keyword evidence="1" id="KW-0040">ANK repeat</keyword>
<feature type="repeat" description="ANK" evidence="1">
    <location>
        <begin position="78"/>
        <end position="110"/>
    </location>
</feature>
<dbReference type="PANTHER" id="PTHR24184:SF11">
    <property type="entry name" value="ANKYRIN REPEAT AND SOCS BOX CONTAINING 3"/>
    <property type="match status" value="1"/>
</dbReference>
<dbReference type="Pfam" id="PF12796">
    <property type="entry name" value="Ank_2"/>
    <property type="match status" value="3"/>
</dbReference>
<name>A0A3N4HTI2_ASCIM</name>
<organism evidence="2 3">
    <name type="scientific">Ascobolus immersus RN42</name>
    <dbReference type="NCBI Taxonomy" id="1160509"/>
    <lineage>
        <taxon>Eukaryota</taxon>
        <taxon>Fungi</taxon>
        <taxon>Dikarya</taxon>
        <taxon>Ascomycota</taxon>
        <taxon>Pezizomycotina</taxon>
        <taxon>Pezizomycetes</taxon>
        <taxon>Pezizales</taxon>
        <taxon>Ascobolaceae</taxon>
        <taxon>Ascobolus</taxon>
    </lineage>
</organism>
<protein>
    <submittedName>
        <fullName evidence="2">Ankyrin</fullName>
    </submittedName>
</protein>
<gene>
    <name evidence="2" type="ORF">BJ508DRAFT_213043</name>
</gene>
<dbReference type="Gene3D" id="1.25.40.20">
    <property type="entry name" value="Ankyrin repeat-containing domain"/>
    <property type="match status" value="2"/>
</dbReference>